<feature type="transmembrane region" description="Helical" evidence="1">
    <location>
        <begin position="344"/>
        <end position="362"/>
    </location>
</feature>
<gene>
    <name evidence="2" type="ORF">Ari01nite_44530</name>
</gene>
<dbReference type="AlphaFoldDB" id="A0A919JYC0"/>
<reference evidence="2" key="1">
    <citation type="submission" date="2021-01" db="EMBL/GenBank/DDBJ databases">
        <title>Whole genome shotgun sequence of Actinoplanes rishiriensis NBRC 108556.</title>
        <authorList>
            <person name="Komaki H."/>
            <person name="Tamura T."/>
        </authorList>
    </citation>
    <scope>NUCLEOTIDE SEQUENCE</scope>
    <source>
        <strain evidence="2">NBRC 108556</strain>
    </source>
</reference>
<protein>
    <submittedName>
        <fullName evidence="2">Glycosyl transferase</fullName>
    </submittedName>
</protein>
<feature type="transmembrane region" description="Helical" evidence="1">
    <location>
        <begin position="320"/>
        <end position="337"/>
    </location>
</feature>
<proteinExistence type="predicted"/>
<accession>A0A919JYC0</accession>
<feature type="transmembrane region" description="Helical" evidence="1">
    <location>
        <begin position="382"/>
        <end position="407"/>
    </location>
</feature>
<sequence>MRAVDEVVEQPAVPSAAPAPVTRRADLWSLLSYLALAVLALSRLWRDPDGRVLSLNEDDHGVFLFFLQHGERVLFHGDNPFFTDRINVPDGVNMMANTSVLAVGVPLAPVTHFLGPAVALVLALTLGLAGTAAAWYWVLSRHLVTSRVAAWVGGLWCGFAPTMISHANGHVNFVSQFVVPFIVWQVLRLREPGRVWRGGVILGLLIVLQVFVNEEILLFTALTLAVFVLAYGIMARRESLALVPRYLAGLGVAAGVAVVLLAYPLYVQFYGPQHYEGQPFLPEKYVTDLLSLPAFARQSLAGNAALAEKLSVSATEENTFFGPAGLVMIVVSVIMLWRSVAARATAIAGLVLLVVSMGPWLRVANHQTPIPLPFGLVSHLPIIDLVSVTRFAMVAATVAGVLLALATDRAGDLPERRRRWFRVGLVLALVPLAPKPLPVVPADPLPAFISQGMWRGYVSEDRTLVPVPLPEVTTGRAGVRWSALTRLDVRTPRGYFMGPANPPGDLTGSWNAPRRFTTDLLWRVRQYGLRPDLTTTDRRRIEADLIYWRAAVVVLVPGSRNGDAVLATLTDALGPSREVGGVRLWDVRYLAVPPPG</sequence>
<feature type="transmembrane region" description="Helical" evidence="1">
    <location>
        <begin position="194"/>
        <end position="211"/>
    </location>
</feature>
<feature type="transmembrane region" description="Helical" evidence="1">
    <location>
        <begin position="419"/>
        <end position="437"/>
    </location>
</feature>
<keyword evidence="3" id="KW-1185">Reference proteome</keyword>
<feature type="transmembrane region" description="Helical" evidence="1">
    <location>
        <begin position="27"/>
        <end position="45"/>
    </location>
</feature>
<feature type="transmembrane region" description="Helical" evidence="1">
    <location>
        <begin position="217"/>
        <end position="234"/>
    </location>
</feature>
<evidence type="ECO:0000313" key="3">
    <source>
        <dbReference type="Proteomes" id="UP000636960"/>
    </source>
</evidence>
<comment type="caution">
    <text evidence="2">The sequence shown here is derived from an EMBL/GenBank/DDBJ whole genome shotgun (WGS) entry which is preliminary data.</text>
</comment>
<keyword evidence="1" id="KW-0812">Transmembrane</keyword>
<evidence type="ECO:0000313" key="2">
    <source>
        <dbReference type="EMBL" id="GIE96988.1"/>
    </source>
</evidence>
<name>A0A919JYC0_9ACTN</name>
<keyword evidence="1" id="KW-1133">Transmembrane helix</keyword>
<evidence type="ECO:0000256" key="1">
    <source>
        <dbReference type="SAM" id="Phobius"/>
    </source>
</evidence>
<dbReference type="RefSeq" id="WP_203783465.1">
    <property type="nucleotide sequence ID" value="NZ_BOMV01000054.1"/>
</dbReference>
<keyword evidence="2" id="KW-0808">Transferase</keyword>
<organism evidence="2 3">
    <name type="scientific">Paractinoplanes rishiriensis</name>
    <dbReference type="NCBI Taxonomy" id="1050105"/>
    <lineage>
        <taxon>Bacteria</taxon>
        <taxon>Bacillati</taxon>
        <taxon>Actinomycetota</taxon>
        <taxon>Actinomycetes</taxon>
        <taxon>Micromonosporales</taxon>
        <taxon>Micromonosporaceae</taxon>
        <taxon>Paractinoplanes</taxon>
    </lineage>
</organism>
<dbReference type="EMBL" id="BOMV01000054">
    <property type="protein sequence ID" value="GIE96988.1"/>
    <property type="molecule type" value="Genomic_DNA"/>
</dbReference>
<feature type="transmembrane region" description="Helical" evidence="1">
    <location>
        <begin position="246"/>
        <end position="266"/>
    </location>
</feature>
<feature type="transmembrane region" description="Helical" evidence="1">
    <location>
        <begin position="113"/>
        <end position="136"/>
    </location>
</feature>
<keyword evidence="1" id="KW-0472">Membrane</keyword>
<dbReference type="GO" id="GO:0016740">
    <property type="term" value="F:transferase activity"/>
    <property type="evidence" value="ECO:0007669"/>
    <property type="project" value="UniProtKB-KW"/>
</dbReference>
<dbReference type="Proteomes" id="UP000636960">
    <property type="component" value="Unassembled WGS sequence"/>
</dbReference>